<accession>A0A0F9PJT4</accession>
<dbReference type="EMBL" id="LAZR01002278">
    <property type="protein sequence ID" value="KKN32095.1"/>
    <property type="molecule type" value="Genomic_DNA"/>
</dbReference>
<name>A0A0F9PJT4_9ZZZZ</name>
<sequence>MGKMSDLDLMVREGERTSGDFIKRGFDARTARAMAAVVEASNVEPVDAVLGEGRLANDIAADRVTALGDEAHILEEEQEGAFGHGPRFVGLSDGGTIEAPNDRGAIRRKDCNGNTEEIREPGDSDYAEWLELFS</sequence>
<evidence type="ECO:0000256" key="1">
    <source>
        <dbReference type="SAM" id="MobiDB-lite"/>
    </source>
</evidence>
<gene>
    <name evidence="2" type="ORF">LCGC14_0817500</name>
</gene>
<evidence type="ECO:0000313" key="2">
    <source>
        <dbReference type="EMBL" id="KKN32095.1"/>
    </source>
</evidence>
<organism evidence="2">
    <name type="scientific">marine sediment metagenome</name>
    <dbReference type="NCBI Taxonomy" id="412755"/>
    <lineage>
        <taxon>unclassified sequences</taxon>
        <taxon>metagenomes</taxon>
        <taxon>ecological metagenomes</taxon>
    </lineage>
</organism>
<comment type="caution">
    <text evidence="2">The sequence shown here is derived from an EMBL/GenBank/DDBJ whole genome shotgun (WGS) entry which is preliminary data.</text>
</comment>
<proteinExistence type="predicted"/>
<dbReference type="AlphaFoldDB" id="A0A0F9PJT4"/>
<protein>
    <submittedName>
        <fullName evidence="2">Uncharacterized protein</fullName>
    </submittedName>
</protein>
<feature type="compositionally biased region" description="Basic and acidic residues" evidence="1">
    <location>
        <begin position="100"/>
        <end position="122"/>
    </location>
</feature>
<feature type="region of interest" description="Disordered" evidence="1">
    <location>
        <begin position="95"/>
        <end position="122"/>
    </location>
</feature>
<reference evidence="2" key="1">
    <citation type="journal article" date="2015" name="Nature">
        <title>Complex archaea that bridge the gap between prokaryotes and eukaryotes.</title>
        <authorList>
            <person name="Spang A."/>
            <person name="Saw J.H."/>
            <person name="Jorgensen S.L."/>
            <person name="Zaremba-Niedzwiedzka K."/>
            <person name="Martijn J."/>
            <person name="Lind A.E."/>
            <person name="van Eijk R."/>
            <person name="Schleper C."/>
            <person name="Guy L."/>
            <person name="Ettema T.J."/>
        </authorList>
    </citation>
    <scope>NUCLEOTIDE SEQUENCE</scope>
</reference>